<dbReference type="Proteomes" id="UP000287651">
    <property type="component" value="Unassembled WGS sequence"/>
</dbReference>
<feature type="region of interest" description="Disordered" evidence="1">
    <location>
        <begin position="14"/>
        <end position="78"/>
    </location>
</feature>
<evidence type="ECO:0000313" key="2">
    <source>
        <dbReference type="EMBL" id="RRT57165.1"/>
    </source>
</evidence>
<sequence length="123" mass="13458">MESSTYTCICPGQARGGGCRGRRPSRRAPFRRQTSRCARRRGKTEWTPSAPPPSAEGSELSRCDRTAEGPRRDRITRTPLGFAGQISHCVGTALAKLYSHPVVDLPVSPSPVVREEARRGPTK</sequence>
<evidence type="ECO:0000313" key="3">
    <source>
        <dbReference type="Proteomes" id="UP000287651"/>
    </source>
</evidence>
<accession>A0A426YZM7</accession>
<comment type="caution">
    <text evidence="2">The sequence shown here is derived from an EMBL/GenBank/DDBJ whole genome shotgun (WGS) entry which is preliminary data.</text>
</comment>
<evidence type="ECO:0000256" key="1">
    <source>
        <dbReference type="SAM" id="MobiDB-lite"/>
    </source>
</evidence>
<dbReference type="EMBL" id="AMZH03009291">
    <property type="protein sequence ID" value="RRT57165.1"/>
    <property type="molecule type" value="Genomic_DNA"/>
</dbReference>
<gene>
    <name evidence="2" type="ORF">B296_00036044</name>
</gene>
<feature type="compositionally biased region" description="Basic and acidic residues" evidence="1">
    <location>
        <begin position="59"/>
        <end position="76"/>
    </location>
</feature>
<feature type="region of interest" description="Disordered" evidence="1">
    <location>
        <begin position="103"/>
        <end position="123"/>
    </location>
</feature>
<feature type="compositionally biased region" description="Low complexity" evidence="1">
    <location>
        <begin position="103"/>
        <end position="112"/>
    </location>
</feature>
<proteinExistence type="predicted"/>
<organism evidence="2 3">
    <name type="scientific">Ensete ventricosum</name>
    <name type="common">Abyssinian banana</name>
    <name type="synonym">Musa ensete</name>
    <dbReference type="NCBI Taxonomy" id="4639"/>
    <lineage>
        <taxon>Eukaryota</taxon>
        <taxon>Viridiplantae</taxon>
        <taxon>Streptophyta</taxon>
        <taxon>Embryophyta</taxon>
        <taxon>Tracheophyta</taxon>
        <taxon>Spermatophyta</taxon>
        <taxon>Magnoliopsida</taxon>
        <taxon>Liliopsida</taxon>
        <taxon>Zingiberales</taxon>
        <taxon>Musaceae</taxon>
        <taxon>Ensete</taxon>
    </lineage>
</organism>
<protein>
    <submittedName>
        <fullName evidence="2">Uncharacterized protein</fullName>
    </submittedName>
</protein>
<name>A0A426YZM7_ENSVE</name>
<reference evidence="2 3" key="1">
    <citation type="journal article" date="2014" name="Agronomy (Basel)">
        <title>A Draft Genome Sequence for Ensete ventricosum, the Drought-Tolerant Tree Against Hunger.</title>
        <authorList>
            <person name="Harrison J."/>
            <person name="Moore K.A."/>
            <person name="Paszkiewicz K."/>
            <person name="Jones T."/>
            <person name="Grant M."/>
            <person name="Ambacheew D."/>
            <person name="Muzemil S."/>
            <person name="Studholme D.J."/>
        </authorList>
    </citation>
    <scope>NUCLEOTIDE SEQUENCE [LARGE SCALE GENOMIC DNA]</scope>
</reference>
<feature type="compositionally biased region" description="Basic and acidic residues" evidence="1">
    <location>
        <begin position="113"/>
        <end position="123"/>
    </location>
</feature>
<feature type="compositionally biased region" description="Basic residues" evidence="1">
    <location>
        <begin position="20"/>
        <end position="42"/>
    </location>
</feature>
<dbReference type="AlphaFoldDB" id="A0A426YZM7"/>